<proteinExistence type="predicted"/>
<reference evidence="1 2" key="1">
    <citation type="submission" date="2019-06" db="EMBL/GenBank/DDBJ databases">
        <title>Sequencing the genomes of 1000 actinobacteria strains.</title>
        <authorList>
            <person name="Klenk H.-P."/>
        </authorList>
    </citation>
    <scope>NUCLEOTIDE SEQUENCE [LARGE SCALE GENOMIC DNA]</scope>
    <source>
        <strain evidence="1 2">DSM 20427</strain>
    </source>
</reference>
<evidence type="ECO:0000313" key="1">
    <source>
        <dbReference type="EMBL" id="TQM91314.1"/>
    </source>
</evidence>
<protein>
    <recommendedName>
        <fullName evidence="3">HNH endonuclease</fullName>
    </recommendedName>
</protein>
<evidence type="ECO:0000313" key="2">
    <source>
        <dbReference type="Proteomes" id="UP000319804"/>
    </source>
</evidence>
<evidence type="ECO:0008006" key="3">
    <source>
        <dbReference type="Google" id="ProtNLM"/>
    </source>
</evidence>
<organism evidence="1 2">
    <name type="scientific">Microbacterium lacticum</name>
    <dbReference type="NCBI Taxonomy" id="33885"/>
    <lineage>
        <taxon>Bacteria</taxon>
        <taxon>Bacillati</taxon>
        <taxon>Actinomycetota</taxon>
        <taxon>Actinomycetes</taxon>
        <taxon>Micrococcales</taxon>
        <taxon>Microbacteriaceae</taxon>
        <taxon>Microbacterium</taxon>
    </lineage>
</organism>
<comment type="caution">
    <text evidence="1">The sequence shown here is derived from an EMBL/GenBank/DDBJ whole genome shotgun (WGS) entry which is preliminary data.</text>
</comment>
<dbReference type="Proteomes" id="UP000319804">
    <property type="component" value="Unassembled WGS sequence"/>
</dbReference>
<accession>A0A543K8E8</accession>
<dbReference type="AlphaFoldDB" id="A0A543K8E8"/>
<keyword evidence="2" id="KW-1185">Reference proteome</keyword>
<gene>
    <name evidence="1" type="ORF">FHX68_2526</name>
</gene>
<sequence length="85" mass="9707">MRLLRCTGRVDRSPSPRVVESRRNHDLTNGALLCTACHHRLHDEGWEITIDGVGVDALVWLIPPPWIDRSRTPRPGGRRRYTLTA</sequence>
<name>A0A543K8E8_9MICO</name>
<dbReference type="EMBL" id="VFPS01000005">
    <property type="protein sequence ID" value="TQM91314.1"/>
    <property type="molecule type" value="Genomic_DNA"/>
</dbReference>